<dbReference type="Proteomes" id="UP000198852">
    <property type="component" value="Unassembled WGS sequence"/>
</dbReference>
<protein>
    <submittedName>
        <fullName evidence="4">GAF domain-containing protein</fullName>
    </submittedName>
</protein>
<dbReference type="Gene3D" id="3.30.450.40">
    <property type="match status" value="1"/>
</dbReference>
<evidence type="ECO:0000259" key="3">
    <source>
        <dbReference type="SMART" id="SM00862"/>
    </source>
</evidence>
<dbReference type="InterPro" id="IPR029016">
    <property type="entry name" value="GAF-like_dom_sf"/>
</dbReference>
<proteinExistence type="predicted"/>
<organism evidence="4 5">
    <name type="scientific">Saccharopolyspora flava</name>
    <dbReference type="NCBI Taxonomy" id="95161"/>
    <lineage>
        <taxon>Bacteria</taxon>
        <taxon>Bacillati</taxon>
        <taxon>Actinomycetota</taxon>
        <taxon>Actinomycetes</taxon>
        <taxon>Pseudonocardiales</taxon>
        <taxon>Pseudonocardiaceae</taxon>
        <taxon>Saccharopolyspora</taxon>
    </lineage>
</organism>
<name>A0A1I6U6T2_9PSEU</name>
<reference evidence="5" key="1">
    <citation type="submission" date="2016-10" db="EMBL/GenBank/DDBJ databases">
        <authorList>
            <person name="Varghese N."/>
            <person name="Submissions S."/>
        </authorList>
    </citation>
    <scope>NUCLEOTIDE SEQUENCE [LARGE SCALE GENOMIC DNA]</scope>
    <source>
        <strain evidence="5">DSM 44771</strain>
    </source>
</reference>
<keyword evidence="1" id="KW-0238">DNA-binding</keyword>
<feature type="domain" description="OmpR/PhoB-type" evidence="3">
    <location>
        <begin position="337"/>
        <end position="401"/>
    </location>
</feature>
<sequence length="429" mass="45878">MGHTWGVREESLEAALPVGEDPQRYARLLARVHDAAVAGEALPARPRAVIGASWGRMRSRGIDPERGRAPRQLPADELAERRRQSPLAEVLPLLRSRLGGVAEQTANIMVITDADGHVLWRDGSAAVRRNADSLGFVEGMSWGEDVVGTNAIGTALVTGLPMQVYSAEHYVRTHHAWTCASAPLHDPRTGRLLGAVDLSGPASTVSPTTLALVQTVAQLAEAQLRTSHLTSLEGLRGSAVPLLSRVSGRAVVTDPHGWVAASTGLGPVDHVALPARCDAGRAWLPALGDCAVEPVPGGWLVRLLDDDPGATLTERTRVRLDLRESQPRVEVDAAAGGWSHPLSPRHAELLFLLTAHPAGCTAARLAAEVFGDERRTVTVRAEMSRLRRTLGGLLSRRPYRFSDSVEVEVLRPDDPAALLPHSTAPSVRG</sequence>
<dbReference type="STRING" id="95161.SAMN05660874_04653"/>
<accession>A0A1I6U6T2</accession>
<evidence type="ECO:0000313" key="4">
    <source>
        <dbReference type="EMBL" id="SFS97101.1"/>
    </source>
</evidence>
<dbReference type="Pfam" id="PF01590">
    <property type="entry name" value="GAF"/>
    <property type="match status" value="1"/>
</dbReference>
<dbReference type="SMART" id="SM00862">
    <property type="entry name" value="Trans_reg_C"/>
    <property type="match status" value="1"/>
</dbReference>
<evidence type="ECO:0000256" key="1">
    <source>
        <dbReference type="ARBA" id="ARBA00023125"/>
    </source>
</evidence>
<feature type="region of interest" description="Disordered" evidence="2">
    <location>
        <begin position="60"/>
        <end position="81"/>
    </location>
</feature>
<evidence type="ECO:0000313" key="5">
    <source>
        <dbReference type="Proteomes" id="UP000198852"/>
    </source>
</evidence>
<evidence type="ECO:0000256" key="2">
    <source>
        <dbReference type="SAM" id="MobiDB-lite"/>
    </source>
</evidence>
<gene>
    <name evidence="4" type="ORF">SAMN05660874_04653</name>
</gene>
<dbReference type="AlphaFoldDB" id="A0A1I6U6T2"/>
<dbReference type="GO" id="GO:0003677">
    <property type="term" value="F:DNA binding"/>
    <property type="evidence" value="ECO:0007669"/>
    <property type="project" value="UniProtKB-KW"/>
</dbReference>
<dbReference type="GO" id="GO:0000160">
    <property type="term" value="P:phosphorelay signal transduction system"/>
    <property type="evidence" value="ECO:0007669"/>
    <property type="project" value="InterPro"/>
</dbReference>
<dbReference type="InterPro" id="IPR003018">
    <property type="entry name" value="GAF"/>
</dbReference>
<dbReference type="InterPro" id="IPR001867">
    <property type="entry name" value="OmpR/PhoB-type_DNA-bd"/>
</dbReference>
<keyword evidence="5" id="KW-1185">Reference proteome</keyword>
<dbReference type="EMBL" id="FOZX01000009">
    <property type="protein sequence ID" value="SFS97101.1"/>
    <property type="molecule type" value="Genomic_DNA"/>
</dbReference>
<dbReference type="GO" id="GO:0006355">
    <property type="term" value="P:regulation of DNA-templated transcription"/>
    <property type="evidence" value="ECO:0007669"/>
    <property type="project" value="InterPro"/>
</dbReference>